<name>A0A8H3EM23_9LECA</name>
<dbReference type="SUPFAM" id="SSF53474">
    <property type="entry name" value="alpha/beta-Hydrolases"/>
    <property type="match status" value="1"/>
</dbReference>
<accession>A0A8H3EM23</accession>
<evidence type="ECO:0000259" key="1">
    <source>
        <dbReference type="Pfam" id="PF08386"/>
    </source>
</evidence>
<proteinExistence type="predicted"/>
<reference evidence="2" key="1">
    <citation type="submission" date="2021-03" db="EMBL/GenBank/DDBJ databases">
        <authorList>
            <person name="Tagirdzhanova G."/>
        </authorList>
    </citation>
    <scope>NUCLEOTIDE SEQUENCE</scope>
</reference>
<feature type="domain" description="Peptidase S33 tripeptidyl aminopeptidase-like C-terminal" evidence="1">
    <location>
        <begin position="66"/>
        <end position="128"/>
    </location>
</feature>
<dbReference type="EMBL" id="CAJPDQ010000005">
    <property type="protein sequence ID" value="CAF9909686.1"/>
    <property type="molecule type" value="Genomic_DNA"/>
</dbReference>
<comment type="caution">
    <text evidence="2">The sequence shown here is derived from an EMBL/GenBank/DDBJ whole genome shotgun (WGS) entry which is preliminary data.</text>
</comment>
<organism evidence="2 3">
    <name type="scientific">Gomphillus americanus</name>
    <dbReference type="NCBI Taxonomy" id="1940652"/>
    <lineage>
        <taxon>Eukaryota</taxon>
        <taxon>Fungi</taxon>
        <taxon>Dikarya</taxon>
        <taxon>Ascomycota</taxon>
        <taxon>Pezizomycotina</taxon>
        <taxon>Lecanoromycetes</taxon>
        <taxon>OSLEUM clade</taxon>
        <taxon>Ostropomycetidae</taxon>
        <taxon>Ostropales</taxon>
        <taxon>Graphidaceae</taxon>
        <taxon>Gomphilloideae</taxon>
        <taxon>Gomphillus</taxon>
    </lineage>
</organism>
<evidence type="ECO:0000313" key="3">
    <source>
        <dbReference type="Proteomes" id="UP000664169"/>
    </source>
</evidence>
<dbReference type="OrthoDB" id="425534at2759"/>
<dbReference type="AlphaFoldDB" id="A0A8H3EM23"/>
<keyword evidence="3" id="KW-1185">Reference proteome</keyword>
<evidence type="ECO:0000313" key="2">
    <source>
        <dbReference type="EMBL" id="CAF9909686.1"/>
    </source>
</evidence>
<dbReference type="Pfam" id="PF08386">
    <property type="entry name" value="Abhydrolase_4"/>
    <property type="match status" value="1"/>
</dbReference>
<dbReference type="Proteomes" id="UP000664169">
    <property type="component" value="Unassembled WGS sequence"/>
</dbReference>
<protein>
    <recommendedName>
        <fullName evidence="1">Peptidase S33 tripeptidyl aminopeptidase-like C-terminal domain-containing protein</fullName>
    </recommendedName>
</protein>
<sequence>MVQEQDITWAEVTNNILPGALKVLDKVHPVSRTASSCNEANGGFLYQDAPDDGKEAQVYALERIQTLDQLLILSTTYDPVVPSSSALQAREMFQDSRLIETEGYGHTSVTGRAAVLRICVREYLSSGILLVEDIKSKLGSPYF</sequence>
<dbReference type="InterPro" id="IPR013595">
    <property type="entry name" value="Pept_S33_TAP-like_C"/>
</dbReference>
<dbReference type="InterPro" id="IPR029058">
    <property type="entry name" value="AB_hydrolase_fold"/>
</dbReference>
<gene>
    <name evidence="2" type="ORF">GOMPHAMPRED_006840</name>
</gene>